<dbReference type="EC" id="1.2.1.3" evidence="2"/>
<comment type="similarity">
    <text evidence="1">Belongs to the aldehyde dehydrogenase family.</text>
</comment>
<dbReference type="STRING" id="1126212.K2RHC2"/>
<dbReference type="InterPro" id="IPR015590">
    <property type="entry name" value="Aldehyde_DH_dom"/>
</dbReference>
<dbReference type="HOGENOM" id="CLU_1124738_0_0_1"/>
<dbReference type="Proteomes" id="UP000007129">
    <property type="component" value="Unassembled WGS sequence"/>
</dbReference>
<dbReference type="AlphaFoldDB" id="K2RHC2"/>
<gene>
    <name evidence="5" type="ORF">MPH_08847</name>
</gene>
<dbReference type="Gene3D" id="3.40.605.10">
    <property type="entry name" value="Aldehyde Dehydrogenase, Chain A, domain 1"/>
    <property type="match status" value="1"/>
</dbReference>
<dbReference type="EMBL" id="AHHD01000376">
    <property type="protein sequence ID" value="EKG13973.1"/>
    <property type="molecule type" value="Genomic_DNA"/>
</dbReference>
<comment type="caution">
    <text evidence="5">The sequence shown here is derived from an EMBL/GenBank/DDBJ whole genome shotgun (WGS) entry which is preliminary data.</text>
</comment>
<organism evidence="5 6">
    <name type="scientific">Macrophomina phaseolina (strain MS6)</name>
    <name type="common">Charcoal rot fungus</name>
    <dbReference type="NCBI Taxonomy" id="1126212"/>
    <lineage>
        <taxon>Eukaryota</taxon>
        <taxon>Fungi</taxon>
        <taxon>Dikarya</taxon>
        <taxon>Ascomycota</taxon>
        <taxon>Pezizomycotina</taxon>
        <taxon>Dothideomycetes</taxon>
        <taxon>Dothideomycetes incertae sedis</taxon>
        <taxon>Botryosphaeriales</taxon>
        <taxon>Botryosphaeriaceae</taxon>
        <taxon>Macrophomina</taxon>
    </lineage>
</organism>
<feature type="domain" description="Aldehyde dehydrogenase" evidence="4">
    <location>
        <begin position="72"/>
        <end position="238"/>
    </location>
</feature>
<protein>
    <recommendedName>
        <fullName evidence="2">aldehyde dehydrogenase (NAD(+))</fullName>
        <ecNumber evidence="2">1.2.1.3</ecNumber>
    </recommendedName>
</protein>
<name>K2RHC2_MACPH</name>
<dbReference type="VEuPathDB" id="FungiDB:MPH_08847"/>
<evidence type="ECO:0000313" key="6">
    <source>
        <dbReference type="Proteomes" id="UP000007129"/>
    </source>
</evidence>
<evidence type="ECO:0000256" key="3">
    <source>
        <dbReference type="ARBA" id="ARBA00049194"/>
    </source>
</evidence>
<evidence type="ECO:0000256" key="1">
    <source>
        <dbReference type="ARBA" id="ARBA00009986"/>
    </source>
</evidence>
<dbReference type="InParanoid" id="K2RHC2"/>
<evidence type="ECO:0000259" key="4">
    <source>
        <dbReference type="Pfam" id="PF00171"/>
    </source>
</evidence>
<dbReference type="PANTHER" id="PTHR11699">
    <property type="entry name" value="ALDEHYDE DEHYDROGENASE-RELATED"/>
    <property type="match status" value="1"/>
</dbReference>
<dbReference type="SUPFAM" id="SSF53720">
    <property type="entry name" value="ALDH-like"/>
    <property type="match status" value="1"/>
</dbReference>
<dbReference type="OrthoDB" id="310895at2759"/>
<evidence type="ECO:0000313" key="5">
    <source>
        <dbReference type="EMBL" id="EKG13973.1"/>
    </source>
</evidence>
<comment type="catalytic activity">
    <reaction evidence="3">
        <text>an aldehyde + NAD(+) + H2O = a carboxylate + NADH + 2 H(+)</text>
        <dbReference type="Rhea" id="RHEA:16185"/>
        <dbReference type="ChEBI" id="CHEBI:15377"/>
        <dbReference type="ChEBI" id="CHEBI:15378"/>
        <dbReference type="ChEBI" id="CHEBI:17478"/>
        <dbReference type="ChEBI" id="CHEBI:29067"/>
        <dbReference type="ChEBI" id="CHEBI:57540"/>
        <dbReference type="ChEBI" id="CHEBI:57945"/>
        <dbReference type="EC" id="1.2.1.3"/>
    </reaction>
</comment>
<accession>K2RHC2</accession>
<evidence type="ECO:0000256" key="2">
    <source>
        <dbReference type="ARBA" id="ARBA00024226"/>
    </source>
</evidence>
<dbReference type="InterPro" id="IPR016162">
    <property type="entry name" value="Ald_DH_N"/>
</dbReference>
<reference evidence="5 6" key="1">
    <citation type="journal article" date="2012" name="BMC Genomics">
        <title>Tools to kill: Genome of one of the most destructive plant pathogenic fungi Macrophomina phaseolina.</title>
        <authorList>
            <person name="Islam M.S."/>
            <person name="Haque M.S."/>
            <person name="Islam M.M."/>
            <person name="Emdad E.M."/>
            <person name="Halim A."/>
            <person name="Hossen Q.M.M."/>
            <person name="Hossain M.Z."/>
            <person name="Ahmed B."/>
            <person name="Rahim S."/>
            <person name="Rahman M.S."/>
            <person name="Alam M.M."/>
            <person name="Hou S."/>
            <person name="Wan X."/>
            <person name="Saito J.A."/>
            <person name="Alam M."/>
        </authorList>
    </citation>
    <scope>NUCLEOTIDE SEQUENCE [LARGE SCALE GENOMIC DNA]</scope>
    <source>
        <strain evidence="5 6">MS6</strain>
    </source>
</reference>
<dbReference type="Pfam" id="PF00171">
    <property type="entry name" value="Aldedh"/>
    <property type="match status" value="1"/>
</dbReference>
<dbReference type="InterPro" id="IPR016161">
    <property type="entry name" value="Ald_DH/histidinol_DH"/>
</dbReference>
<sequence>MLSLPGTNFHLQESLPVWRDGDCCAGNRNEQWLKRLRPGSSLTGRCVSKKKRKKNHSELPINILNPSLQFVPASDGGTFTLVNPHTRKAAAEVSEATVDDVNAAAAAAQRAFPSWSALSPAARGAPMTRLADLILEHKGELARLEAISMGKPVSEFIDAGAAAGNFRLYAGMGWQARGTTSLNTPGYMNVTVRQPFGVVGVIIPWNVPLLFLAKKVAPALAAGNTVVLKSSEKAPLTVRSATSLGFA</sequence>
<dbReference type="eggNOG" id="KOG2450">
    <property type="taxonomic scope" value="Eukaryota"/>
</dbReference>
<dbReference type="GO" id="GO:0004029">
    <property type="term" value="F:aldehyde dehydrogenase (NAD+) activity"/>
    <property type="evidence" value="ECO:0007669"/>
    <property type="project" value="UniProtKB-EC"/>
</dbReference>
<proteinExistence type="inferred from homology"/>